<dbReference type="PROSITE" id="PS50081">
    <property type="entry name" value="ZF_DAG_PE_2"/>
    <property type="match status" value="1"/>
</dbReference>
<keyword evidence="3" id="KW-0862">Zinc</keyword>
<dbReference type="InterPro" id="IPR046349">
    <property type="entry name" value="C1-like_sf"/>
</dbReference>
<dbReference type="Gene3D" id="2.30.30.40">
    <property type="entry name" value="SH3 Domains"/>
    <property type="match status" value="2"/>
</dbReference>
<dbReference type="InterPro" id="IPR001452">
    <property type="entry name" value="SH3_domain"/>
</dbReference>
<dbReference type="PRINTS" id="PR00452">
    <property type="entry name" value="SH3DOMAIN"/>
</dbReference>
<dbReference type="GO" id="GO:0030864">
    <property type="term" value="C:cortical actin cytoskeleton"/>
    <property type="evidence" value="ECO:0007669"/>
    <property type="project" value="UniProtKB-ARBA"/>
</dbReference>
<dbReference type="InterPro" id="IPR002219">
    <property type="entry name" value="PKC_DAG/PE"/>
</dbReference>
<evidence type="ECO:0000256" key="2">
    <source>
        <dbReference type="ARBA" id="ARBA00022723"/>
    </source>
</evidence>
<reference evidence="8" key="2">
    <citation type="submission" date="2020-11" db="EMBL/GenBank/DDBJ databases">
        <authorList>
            <consortium name="DOE Joint Genome Institute"/>
            <person name="Kuo A."/>
            <person name="Miyauchi S."/>
            <person name="Kiss E."/>
            <person name="Drula E."/>
            <person name="Kohler A."/>
            <person name="Sanchez-Garcia M."/>
            <person name="Andreopoulos B."/>
            <person name="Barry K.W."/>
            <person name="Bonito G."/>
            <person name="Buee M."/>
            <person name="Carver A."/>
            <person name="Chen C."/>
            <person name="Cichocki N."/>
            <person name="Clum A."/>
            <person name="Culley D."/>
            <person name="Crous P.W."/>
            <person name="Fauchery L."/>
            <person name="Girlanda M."/>
            <person name="Hayes R."/>
            <person name="Keri Z."/>
            <person name="Labutti K."/>
            <person name="Lipzen A."/>
            <person name="Lombard V."/>
            <person name="Magnuson J."/>
            <person name="Maillard F."/>
            <person name="Morin E."/>
            <person name="Murat C."/>
            <person name="Nolan M."/>
            <person name="Ohm R."/>
            <person name="Pangilinan J."/>
            <person name="Pereira M."/>
            <person name="Perotto S."/>
            <person name="Peter M."/>
            <person name="Riley R."/>
            <person name="Sitrit Y."/>
            <person name="Stielow B."/>
            <person name="Szollosi G."/>
            <person name="Zifcakova L."/>
            <person name="Stursova M."/>
            <person name="Spatafora J.W."/>
            <person name="Tedersoo L."/>
            <person name="Vaario L.-M."/>
            <person name="Yamada A."/>
            <person name="Yan M."/>
            <person name="Wang P."/>
            <person name="Xu J."/>
            <person name="Bruns T."/>
            <person name="Baldrian P."/>
            <person name="Vilgalys R."/>
            <person name="Henrissat B."/>
            <person name="Grigoriev I.V."/>
            <person name="Hibbett D."/>
            <person name="Nagy L.G."/>
            <person name="Martin F.M."/>
        </authorList>
    </citation>
    <scope>NUCLEOTIDE SEQUENCE</scope>
    <source>
        <strain evidence="8">UH-Tt-Lm1</strain>
    </source>
</reference>
<dbReference type="GO" id="GO:0046872">
    <property type="term" value="F:metal ion binding"/>
    <property type="evidence" value="ECO:0007669"/>
    <property type="project" value="UniProtKB-KW"/>
</dbReference>
<feature type="domain" description="Phorbol-ester/DAG-type" evidence="7">
    <location>
        <begin position="397"/>
        <end position="447"/>
    </location>
</feature>
<protein>
    <recommendedName>
        <fullName evidence="10">Protein BZZ1</fullName>
    </recommendedName>
</protein>
<dbReference type="Pfam" id="PF00130">
    <property type="entry name" value="C1_1"/>
    <property type="match status" value="1"/>
</dbReference>
<evidence type="ECO:0000256" key="1">
    <source>
        <dbReference type="ARBA" id="ARBA00022443"/>
    </source>
</evidence>
<dbReference type="SMART" id="SM00326">
    <property type="entry name" value="SH3"/>
    <property type="match status" value="2"/>
</dbReference>
<evidence type="ECO:0000256" key="4">
    <source>
        <dbReference type="PROSITE-ProRule" id="PRU00192"/>
    </source>
</evidence>
<dbReference type="InterPro" id="IPR001060">
    <property type="entry name" value="FCH_dom"/>
</dbReference>
<evidence type="ECO:0000259" key="7">
    <source>
        <dbReference type="PROSITE" id="PS50081"/>
    </source>
</evidence>
<feature type="domain" description="SH3" evidence="6">
    <location>
        <begin position="563"/>
        <end position="627"/>
    </location>
</feature>
<keyword evidence="1 4" id="KW-0728">SH3 domain</keyword>
<dbReference type="PROSITE" id="PS50002">
    <property type="entry name" value="SH3"/>
    <property type="match status" value="2"/>
</dbReference>
<evidence type="ECO:0000259" key="6">
    <source>
        <dbReference type="PROSITE" id="PS50002"/>
    </source>
</evidence>
<sequence>MATDQSYGQSLPDQVERIANLTDAQLEFLSDVREIYQSRIALEREYSSKLLLLANKAAEKKSRKIAVLVLGEEPTRAWGEADVKNSTLGRAYAQLIDSFSETAQDHVNLADGLDAQVVNVLKLVEKRHEEAKKKQVKAFQKLLSDRERAYGDRVKYDEECLEVETYRQKQDRAHDDKHSGRAAKQYEQQQVDMQNSKNSYIISISIANKSKSKFYDVDLPVLENRLQTGIIEKATKVLSHAQALTSNHLDTLKKRVGVVEQALGNISAEKDQNLFIDFNVRPFVAPADWTFEPCASHYDTPGMVIDPAPKVVLQNRLARCRSKLGELKPVLDSKQRNVQTLEKMLKPQNIGDADDIAFNFIDTVHDLTAHATSEQILLAEIETISEALDGDEGEQRPHDFKSASFSIPTACGYCQASIWGLSKLGKTCKLCGVSVHARCELKIPATCTGSKRVAGGSTLSPSASTISKKSAKSTPNPTPSSFARSEPPPSPEIVRARVVFEYTSTSPYELSISEGETVKVLEEDDGSGWIKVANGSGGKGLVPASYVEAVGAEEKVPNVNPKASAQYVRGMYDYQATGDDEIDIKEGSMIQLTPGPRGGKNYGDGWWEGIDERGKKGIFPSNYVVLA</sequence>
<evidence type="ECO:0000256" key="3">
    <source>
        <dbReference type="ARBA" id="ARBA00022833"/>
    </source>
</evidence>
<dbReference type="AlphaFoldDB" id="A0A9P6H3S5"/>
<dbReference type="PROSITE" id="PS00479">
    <property type="entry name" value="ZF_DAG_PE_1"/>
    <property type="match status" value="1"/>
</dbReference>
<dbReference type="GO" id="GO:0030833">
    <property type="term" value="P:regulation of actin filament polymerization"/>
    <property type="evidence" value="ECO:0007669"/>
    <property type="project" value="TreeGrafter"/>
</dbReference>
<dbReference type="PANTHER" id="PTHR15735">
    <property type="entry name" value="FCH AND DOUBLE SH3 DOMAINS PROTEIN"/>
    <property type="match status" value="1"/>
</dbReference>
<dbReference type="Proteomes" id="UP000736335">
    <property type="component" value="Unassembled WGS sequence"/>
</dbReference>
<dbReference type="SUPFAM" id="SSF50044">
    <property type="entry name" value="SH3-domain"/>
    <property type="match status" value="2"/>
</dbReference>
<feature type="region of interest" description="Disordered" evidence="5">
    <location>
        <begin position="454"/>
        <end position="490"/>
    </location>
</feature>
<dbReference type="PRINTS" id="PR00008">
    <property type="entry name" value="DAGPEDOMAIN"/>
</dbReference>
<organism evidence="8 9">
    <name type="scientific">Thelephora terrestris</name>
    <dbReference type="NCBI Taxonomy" id="56493"/>
    <lineage>
        <taxon>Eukaryota</taxon>
        <taxon>Fungi</taxon>
        <taxon>Dikarya</taxon>
        <taxon>Basidiomycota</taxon>
        <taxon>Agaricomycotina</taxon>
        <taxon>Agaricomycetes</taxon>
        <taxon>Thelephorales</taxon>
        <taxon>Thelephoraceae</taxon>
        <taxon>Thelephora</taxon>
    </lineage>
</organism>
<comment type="caution">
    <text evidence="8">The sequence shown here is derived from an EMBL/GenBank/DDBJ whole genome shotgun (WGS) entry which is preliminary data.</text>
</comment>
<dbReference type="SMART" id="SM00055">
    <property type="entry name" value="FCH"/>
    <property type="match status" value="1"/>
</dbReference>
<evidence type="ECO:0000313" key="8">
    <source>
        <dbReference type="EMBL" id="KAF9778598.1"/>
    </source>
</evidence>
<dbReference type="CDD" id="cd11912">
    <property type="entry name" value="SH3_Bzz1_1"/>
    <property type="match status" value="1"/>
</dbReference>
<dbReference type="Pfam" id="PF07653">
    <property type="entry name" value="SH3_2"/>
    <property type="match status" value="1"/>
</dbReference>
<accession>A0A9P6H3S5</accession>
<feature type="compositionally biased region" description="Low complexity" evidence="5">
    <location>
        <begin position="460"/>
        <end position="475"/>
    </location>
</feature>
<evidence type="ECO:0008006" key="10">
    <source>
        <dbReference type="Google" id="ProtNLM"/>
    </source>
</evidence>
<dbReference type="OrthoDB" id="8783038at2759"/>
<dbReference type="Gene3D" id="3.30.60.20">
    <property type="match status" value="1"/>
</dbReference>
<dbReference type="Pfam" id="PF14604">
    <property type="entry name" value="SH3_9"/>
    <property type="match status" value="1"/>
</dbReference>
<dbReference type="InterPro" id="IPR027267">
    <property type="entry name" value="AH/BAR_dom_sf"/>
</dbReference>
<dbReference type="SMART" id="SM00109">
    <property type="entry name" value="C1"/>
    <property type="match status" value="1"/>
</dbReference>
<dbReference type="InterPro" id="IPR036028">
    <property type="entry name" value="SH3-like_dom_sf"/>
</dbReference>
<dbReference type="GO" id="GO:0030036">
    <property type="term" value="P:actin cytoskeleton organization"/>
    <property type="evidence" value="ECO:0007669"/>
    <property type="project" value="UniProtKB-ARBA"/>
</dbReference>
<dbReference type="PANTHER" id="PTHR15735:SF21">
    <property type="entry name" value="PROTEIN NERVOUS WRECK"/>
    <property type="match status" value="1"/>
</dbReference>
<dbReference type="InterPro" id="IPR035459">
    <property type="entry name" value="Bzz1_SH3_1"/>
</dbReference>
<dbReference type="EMBL" id="WIUZ02000022">
    <property type="protein sequence ID" value="KAF9778598.1"/>
    <property type="molecule type" value="Genomic_DNA"/>
</dbReference>
<dbReference type="Pfam" id="PF00611">
    <property type="entry name" value="FCH"/>
    <property type="match status" value="1"/>
</dbReference>
<name>A0A9P6H3S5_9AGAM</name>
<dbReference type="SUPFAM" id="SSF103657">
    <property type="entry name" value="BAR/IMD domain-like"/>
    <property type="match status" value="1"/>
</dbReference>
<gene>
    <name evidence="8" type="ORF">BJ322DRAFT_1091523</name>
</gene>
<dbReference type="CDD" id="cd00174">
    <property type="entry name" value="SH3"/>
    <property type="match status" value="1"/>
</dbReference>
<reference evidence="8" key="1">
    <citation type="journal article" date="2020" name="Nat. Commun.">
        <title>Large-scale genome sequencing of mycorrhizal fungi provides insights into the early evolution of symbiotic traits.</title>
        <authorList>
            <person name="Miyauchi S."/>
            <person name="Kiss E."/>
            <person name="Kuo A."/>
            <person name="Drula E."/>
            <person name="Kohler A."/>
            <person name="Sanchez-Garcia M."/>
            <person name="Morin E."/>
            <person name="Andreopoulos B."/>
            <person name="Barry K.W."/>
            <person name="Bonito G."/>
            <person name="Buee M."/>
            <person name="Carver A."/>
            <person name="Chen C."/>
            <person name="Cichocki N."/>
            <person name="Clum A."/>
            <person name="Culley D."/>
            <person name="Crous P.W."/>
            <person name="Fauchery L."/>
            <person name="Girlanda M."/>
            <person name="Hayes R.D."/>
            <person name="Keri Z."/>
            <person name="LaButti K."/>
            <person name="Lipzen A."/>
            <person name="Lombard V."/>
            <person name="Magnuson J."/>
            <person name="Maillard F."/>
            <person name="Murat C."/>
            <person name="Nolan M."/>
            <person name="Ohm R.A."/>
            <person name="Pangilinan J."/>
            <person name="Pereira M.F."/>
            <person name="Perotto S."/>
            <person name="Peter M."/>
            <person name="Pfister S."/>
            <person name="Riley R."/>
            <person name="Sitrit Y."/>
            <person name="Stielow J.B."/>
            <person name="Szollosi G."/>
            <person name="Zifcakova L."/>
            <person name="Stursova M."/>
            <person name="Spatafora J.W."/>
            <person name="Tedersoo L."/>
            <person name="Vaario L.M."/>
            <person name="Yamada A."/>
            <person name="Yan M."/>
            <person name="Wang P."/>
            <person name="Xu J."/>
            <person name="Bruns T."/>
            <person name="Baldrian P."/>
            <person name="Vilgalys R."/>
            <person name="Dunand C."/>
            <person name="Henrissat B."/>
            <person name="Grigoriev I.V."/>
            <person name="Hibbett D."/>
            <person name="Nagy L.G."/>
            <person name="Martin F.M."/>
        </authorList>
    </citation>
    <scope>NUCLEOTIDE SEQUENCE</scope>
    <source>
        <strain evidence="8">UH-Tt-Lm1</strain>
    </source>
</reference>
<proteinExistence type="predicted"/>
<dbReference type="SUPFAM" id="SSF57889">
    <property type="entry name" value="Cysteine-rich domain"/>
    <property type="match status" value="1"/>
</dbReference>
<dbReference type="Gene3D" id="1.20.1270.60">
    <property type="entry name" value="Arfaptin homology (AH) domain/BAR domain"/>
    <property type="match status" value="1"/>
</dbReference>
<dbReference type="InterPro" id="IPR020454">
    <property type="entry name" value="DAG/PE-bd"/>
</dbReference>
<keyword evidence="9" id="KW-1185">Reference proteome</keyword>
<dbReference type="CDD" id="cd20824">
    <property type="entry name" value="C1_SpBZZ1-like"/>
    <property type="match status" value="1"/>
</dbReference>
<evidence type="ECO:0000313" key="9">
    <source>
        <dbReference type="Proteomes" id="UP000736335"/>
    </source>
</evidence>
<evidence type="ECO:0000256" key="5">
    <source>
        <dbReference type="SAM" id="MobiDB-lite"/>
    </source>
</evidence>
<feature type="domain" description="SH3" evidence="6">
    <location>
        <begin position="491"/>
        <end position="552"/>
    </location>
</feature>
<keyword evidence="2" id="KW-0479">Metal-binding</keyword>